<proteinExistence type="predicted"/>
<dbReference type="Proteomes" id="UP000018747">
    <property type="component" value="Unassembled WGS sequence"/>
</dbReference>
<protein>
    <submittedName>
        <fullName evidence="3">DNA-binding helix-turn-helix protein</fullName>
    </submittedName>
</protein>
<dbReference type="InterPro" id="IPR001387">
    <property type="entry name" value="Cro/C1-type_HTH"/>
</dbReference>
<keyword evidence="4" id="KW-1185">Reference proteome</keyword>
<name>V6I1J6_9LEPT</name>
<evidence type="ECO:0000259" key="1">
    <source>
        <dbReference type="PROSITE" id="PS50943"/>
    </source>
</evidence>
<evidence type="ECO:0000313" key="4">
    <source>
        <dbReference type="Proteomes" id="UP000018747"/>
    </source>
</evidence>
<evidence type="ECO:0000313" key="2">
    <source>
        <dbReference type="EMBL" id="EQA61071.1"/>
    </source>
</evidence>
<reference evidence="3 4" key="1">
    <citation type="submission" date="2013-05" db="EMBL/GenBank/DDBJ databases">
        <authorList>
            <person name="Harkins D.M."/>
            <person name="Durkin A.S."/>
            <person name="Brinkac L.M."/>
            <person name="Haft D.H."/>
            <person name="Selengut J.D."/>
            <person name="Sanka R."/>
            <person name="DePew J."/>
            <person name="Purushe J."/>
            <person name="Hartskeerl R.A."/>
            <person name="Ahmed A."/>
            <person name="van der Linden H."/>
            <person name="Goris M.G.A."/>
            <person name="Vinetz J.M."/>
            <person name="Sutton G.G."/>
            <person name="Nierman W.C."/>
            <person name="Fouts D.E."/>
        </authorList>
    </citation>
    <scope>NUCLEOTIDE SEQUENCE [LARGE SCALE GENOMIC DNA]</scope>
    <source>
        <strain evidence="3 4">L 60</strain>
    </source>
</reference>
<dbReference type="CDD" id="cd00093">
    <property type="entry name" value="HTH_XRE"/>
    <property type="match status" value="1"/>
</dbReference>
<accession>V6I1J6</accession>
<gene>
    <name evidence="2" type="ORF">LEP1GSC062_1606</name>
    <name evidence="3" type="ORF">LEP1GSC062_2808</name>
</gene>
<dbReference type="SMART" id="SM00530">
    <property type="entry name" value="HTH_XRE"/>
    <property type="match status" value="1"/>
</dbReference>
<dbReference type="GO" id="GO:0003677">
    <property type="term" value="F:DNA binding"/>
    <property type="evidence" value="ECO:0007669"/>
    <property type="project" value="UniProtKB-KW"/>
</dbReference>
<comment type="caution">
    <text evidence="3">The sequence shown here is derived from an EMBL/GenBank/DDBJ whole genome shotgun (WGS) entry which is preliminary data.</text>
</comment>
<dbReference type="RefSeq" id="WP_020983882.1">
    <property type="nucleotide sequence ID" value="NZ_AHMT02000022.1"/>
</dbReference>
<dbReference type="EMBL" id="AHMT02000022">
    <property type="protein sequence ID" value="EQA63242.1"/>
    <property type="molecule type" value="Genomic_DNA"/>
</dbReference>
<evidence type="ECO:0000313" key="3">
    <source>
        <dbReference type="EMBL" id="EQA63242.1"/>
    </source>
</evidence>
<dbReference type="PROSITE" id="PS50943">
    <property type="entry name" value="HTH_CROC1"/>
    <property type="match status" value="1"/>
</dbReference>
<sequence>MNSFDLKTQSGRLRLIIAETGMTQSRFGEEVGISKQQVSNILSGERDVSDPVALVIEHKFGFRKDWLLMKNGPQKNKMNAFDIAALDAENTFHRKLDRTSGVRKMIKDFFLLSPKDQKMIIDMIGRLLKGKK</sequence>
<dbReference type="Pfam" id="PF01381">
    <property type="entry name" value="HTH_3"/>
    <property type="match status" value="1"/>
</dbReference>
<keyword evidence="3" id="KW-0238">DNA-binding</keyword>
<dbReference type="OrthoDB" id="344800at2"/>
<dbReference type="InterPro" id="IPR010982">
    <property type="entry name" value="Lambda_DNA-bd_dom_sf"/>
</dbReference>
<dbReference type="EMBL" id="AHMT02000052">
    <property type="protein sequence ID" value="EQA61071.1"/>
    <property type="molecule type" value="Genomic_DNA"/>
</dbReference>
<feature type="domain" description="HTH cro/C1-type" evidence="1">
    <location>
        <begin position="13"/>
        <end position="67"/>
    </location>
</feature>
<dbReference type="SUPFAM" id="SSF47413">
    <property type="entry name" value="lambda repressor-like DNA-binding domains"/>
    <property type="match status" value="1"/>
</dbReference>
<dbReference type="AlphaFoldDB" id="V6I1J6"/>
<organism evidence="3 4">
    <name type="scientific">Leptospira alexanderi serovar Manhao 3 str. L 60</name>
    <dbReference type="NCBI Taxonomy" id="1049759"/>
    <lineage>
        <taxon>Bacteria</taxon>
        <taxon>Pseudomonadati</taxon>
        <taxon>Spirochaetota</taxon>
        <taxon>Spirochaetia</taxon>
        <taxon>Leptospirales</taxon>
        <taxon>Leptospiraceae</taxon>
        <taxon>Leptospira</taxon>
    </lineage>
</organism>
<dbReference type="Gene3D" id="1.10.260.40">
    <property type="entry name" value="lambda repressor-like DNA-binding domains"/>
    <property type="match status" value="1"/>
</dbReference>